<gene>
    <name evidence="9" type="ORF">ET471_05230</name>
</gene>
<accession>A0A4P6F177</accession>
<feature type="transmembrane region" description="Helical" evidence="8">
    <location>
        <begin position="94"/>
        <end position="117"/>
    </location>
</feature>
<feature type="transmembrane region" description="Helical" evidence="8">
    <location>
        <begin position="209"/>
        <end position="230"/>
    </location>
</feature>
<dbReference type="Pfam" id="PF03023">
    <property type="entry name" value="MurJ"/>
    <property type="match status" value="1"/>
</dbReference>
<dbReference type="PANTHER" id="PTHR47019">
    <property type="entry name" value="LIPID II FLIPPASE MURJ"/>
    <property type="match status" value="1"/>
</dbReference>
<dbReference type="Proteomes" id="UP000292118">
    <property type="component" value="Chromosome"/>
</dbReference>
<dbReference type="PRINTS" id="PR01806">
    <property type="entry name" value="VIRFACTRMVIN"/>
</dbReference>
<dbReference type="GO" id="GO:0009252">
    <property type="term" value="P:peptidoglycan biosynthetic process"/>
    <property type="evidence" value="ECO:0007669"/>
    <property type="project" value="UniProtKB-KW"/>
</dbReference>
<dbReference type="RefSeq" id="WP_129186919.1">
    <property type="nucleotide sequence ID" value="NZ_CP035493.1"/>
</dbReference>
<dbReference type="KEGG" id="xya:ET471_05230"/>
<comment type="subcellular location">
    <subcellularLocation>
        <location evidence="1">Cell membrane</location>
        <topology evidence="1">Multi-pass membrane protein</topology>
    </subcellularLocation>
</comment>
<feature type="transmembrane region" description="Helical" evidence="8">
    <location>
        <begin position="456"/>
        <end position="476"/>
    </location>
</feature>
<keyword evidence="5" id="KW-0573">Peptidoglycan synthesis</keyword>
<sequence>MTDATATSDANLRRGSILMSLGTFASRASGQVRAALLVAAVGSVGTVADAFDIGNRLPNILFALIAAGVLQAVLIPQILRAMKAHDAQVRLDKLLTLSGLGILVITVVLAALTPWIVRLMTLKGGWTPENRELAVVFAYWCVAQVFFYGLFTLLGQVLNARGRFGAYGWAPVANNIVSIIGFGAFVVLWGSAPKTGIQDVSAWTTAQTALLAGTATLGIAAQALLLIIPLRRSGFRWRFRLGLHGIGLRSAGKVVGWTLGAVVLEQVGTFFLTNYTSAAGQSAAECADAASRIVDDVARAAAQAACPVVAGNAAYSSALTIYLLPHSLAVVSLVTALFPRMSAAANRGDLDSVRRDMSTGLRTAGIFSVISATVLLVLARPLVKSLFPTMSLAMVDVVAPVLQAMSLGLVALGMTVMVKRMYFAFEDGRGIFVIQVFATLSMVVALFVATQFLPQQYWAVAAAGSYALSTWISVLLRIRGMSAKLRGMDGPRILRLYVRAALAAAVAGLAGWGVAAMLGADGPLTWGRALLVSACAGAVMLGFYLVALRTLHVRELDDALRPLLRRLRRR</sequence>
<organism evidence="9 10">
    <name type="scientific">Xylanimonas protaetiae</name>
    <dbReference type="NCBI Taxonomy" id="2509457"/>
    <lineage>
        <taxon>Bacteria</taxon>
        <taxon>Bacillati</taxon>
        <taxon>Actinomycetota</taxon>
        <taxon>Actinomycetes</taxon>
        <taxon>Micrococcales</taxon>
        <taxon>Promicromonosporaceae</taxon>
        <taxon>Xylanimonas</taxon>
    </lineage>
</organism>
<dbReference type="GO" id="GO:0008360">
    <property type="term" value="P:regulation of cell shape"/>
    <property type="evidence" value="ECO:0007669"/>
    <property type="project" value="UniProtKB-KW"/>
</dbReference>
<name>A0A4P6F177_9MICO</name>
<dbReference type="GO" id="GO:0034204">
    <property type="term" value="P:lipid translocation"/>
    <property type="evidence" value="ECO:0007669"/>
    <property type="project" value="TreeGrafter"/>
</dbReference>
<keyword evidence="2" id="KW-1003">Cell membrane</keyword>
<keyword evidence="4" id="KW-0133">Cell shape</keyword>
<dbReference type="InterPro" id="IPR004268">
    <property type="entry name" value="MurJ"/>
</dbReference>
<feature type="transmembrane region" description="Helical" evidence="8">
    <location>
        <begin position="166"/>
        <end position="189"/>
    </location>
</feature>
<feature type="transmembrane region" description="Helical" evidence="8">
    <location>
        <begin position="398"/>
        <end position="418"/>
    </location>
</feature>
<keyword evidence="3 8" id="KW-0812">Transmembrane</keyword>
<evidence type="ECO:0000256" key="8">
    <source>
        <dbReference type="SAM" id="Phobius"/>
    </source>
</evidence>
<evidence type="ECO:0000256" key="4">
    <source>
        <dbReference type="ARBA" id="ARBA00022960"/>
    </source>
</evidence>
<evidence type="ECO:0000256" key="2">
    <source>
        <dbReference type="ARBA" id="ARBA00022475"/>
    </source>
</evidence>
<dbReference type="AlphaFoldDB" id="A0A4P6F177"/>
<dbReference type="OrthoDB" id="9786339at2"/>
<feature type="transmembrane region" description="Helical" evidence="8">
    <location>
        <begin position="430"/>
        <end position="450"/>
    </location>
</feature>
<dbReference type="InterPro" id="IPR051050">
    <property type="entry name" value="Lipid_II_flippase_MurJ/MviN"/>
</dbReference>
<evidence type="ECO:0000256" key="1">
    <source>
        <dbReference type="ARBA" id="ARBA00004651"/>
    </source>
</evidence>
<feature type="transmembrane region" description="Helical" evidence="8">
    <location>
        <begin position="60"/>
        <end position="82"/>
    </location>
</feature>
<dbReference type="EMBL" id="CP035493">
    <property type="protein sequence ID" value="QAY69520.1"/>
    <property type="molecule type" value="Genomic_DNA"/>
</dbReference>
<feature type="transmembrane region" description="Helical" evidence="8">
    <location>
        <begin position="137"/>
        <end position="154"/>
    </location>
</feature>
<evidence type="ECO:0000256" key="7">
    <source>
        <dbReference type="ARBA" id="ARBA00023136"/>
    </source>
</evidence>
<evidence type="ECO:0000313" key="9">
    <source>
        <dbReference type="EMBL" id="QAY69520.1"/>
    </source>
</evidence>
<feature type="transmembrane region" description="Helical" evidence="8">
    <location>
        <begin position="251"/>
        <end position="272"/>
    </location>
</feature>
<dbReference type="GO" id="GO:0005886">
    <property type="term" value="C:plasma membrane"/>
    <property type="evidence" value="ECO:0007669"/>
    <property type="project" value="UniProtKB-SubCell"/>
</dbReference>
<keyword evidence="6 8" id="KW-1133">Transmembrane helix</keyword>
<feature type="transmembrane region" description="Helical" evidence="8">
    <location>
        <begin position="496"/>
        <end position="520"/>
    </location>
</feature>
<keyword evidence="10" id="KW-1185">Reference proteome</keyword>
<keyword evidence="7 8" id="KW-0472">Membrane</keyword>
<feature type="transmembrane region" description="Helical" evidence="8">
    <location>
        <begin position="526"/>
        <end position="547"/>
    </location>
</feature>
<dbReference type="PANTHER" id="PTHR47019:SF1">
    <property type="entry name" value="LIPID II FLIPPASE MURJ"/>
    <property type="match status" value="1"/>
</dbReference>
<evidence type="ECO:0000256" key="5">
    <source>
        <dbReference type="ARBA" id="ARBA00022984"/>
    </source>
</evidence>
<feature type="transmembrane region" description="Helical" evidence="8">
    <location>
        <begin position="359"/>
        <end position="378"/>
    </location>
</feature>
<proteinExistence type="predicted"/>
<protein>
    <submittedName>
        <fullName evidence="9">Murein biosynthesis protein MurJ</fullName>
    </submittedName>
</protein>
<evidence type="ECO:0000256" key="6">
    <source>
        <dbReference type="ARBA" id="ARBA00022989"/>
    </source>
</evidence>
<evidence type="ECO:0000256" key="3">
    <source>
        <dbReference type="ARBA" id="ARBA00022692"/>
    </source>
</evidence>
<dbReference type="GO" id="GO:0015648">
    <property type="term" value="F:lipid-linked peptidoglycan transporter activity"/>
    <property type="evidence" value="ECO:0007669"/>
    <property type="project" value="TreeGrafter"/>
</dbReference>
<evidence type="ECO:0000313" key="10">
    <source>
        <dbReference type="Proteomes" id="UP000292118"/>
    </source>
</evidence>
<reference evidence="9 10" key="1">
    <citation type="submission" date="2019-01" db="EMBL/GenBank/DDBJ databases">
        <title>Genome sequencing of strain FW10M-9.</title>
        <authorList>
            <person name="Heo J."/>
            <person name="Kim S.-J."/>
            <person name="Kim J.-S."/>
            <person name="Hong S.-B."/>
            <person name="Kwon S.-W."/>
        </authorList>
    </citation>
    <scope>NUCLEOTIDE SEQUENCE [LARGE SCALE GENOMIC DNA]</scope>
    <source>
        <strain evidence="9 10">FW10M-9</strain>
    </source>
</reference>
<feature type="transmembrane region" description="Helical" evidence="8">
    <location>
        <begin position="319"/>
        <end position="338"/>
    </location>
</feature>